<feature type="region of interest" description="Disordered" evidence="1">
    <location>
        <begin position="92"/>
        <end position="119"/>
    </location>
</feature>
<evidence type="ECO:0000313" key="3">
    <source>
        <dbReference type="Proteomes" id="UP001209540"/>
    </source>
</evidence>
<protein>
    <submittedName>
        <fullName evidence="2">Uncharacterized protein</fullName>
    </submittedName>
</protein>
<gene>
    <name evidence="2" type="ORF">BDA99DRAFT_531813</name>
</gene>
<proteinExistence type="predicted"/>
<dbReference type="AlphaFoldDB" id="A0AAD5KNU1"/>
<name>A0AAD5KNU1_9FUNG</name>
<dbReference type="EMBL" id="JAIXMP010000002">
    <property type="protein sequence ID" value="KAI9276718.1"/>
    <property type="molecule type" value="Genomic_DNA"/>
</dbReference>
<keyword evidence="3" id="KW-1185">Reference proteome</keyword>
<accession>A0AAD5KNU1</accession>
<organism evidence="2 3">
    <name type="scientific">Phascolomyces articulosus</name>
    <dbReference type="NCBI Taxonomy" id="60185"/>
    <lineage>
        <taxon>Eukaryota</taxon>
        <taxon>Fungi</taxon>
        <taxon>Fungi incertae sedis</taxon>
        <taxon>Mucoromycota</taxon>
        <taxon>Mucoromycotina</taxon>
        <taxon>Mucoromycetes</taxon>
        <taxon>Mucorales</taxon>
        <taxon>Lichtheimiaceae</taxon>
        <taxon>Phascolomyces</taxon>
    </lineage>
</organism>
<evidence type="ECO:0000256" key="1">
    <source>
        <dbReference type="SAM" id="MobiDB-lite"/>
    </source>
</evidence>
<reference evidence="2" key="1">
    <citation type="journal article" date="2022" name="IScience">
        <title>Evolution of zygomycete secretomes and the origins of terrestrial fungal ecologies.</title>
        <authorList>
            <person name="Chang Y."/>
            <person name="Wang Y."/>
            <person name="Mondo S."/>
            <person name="Ahrendt S."/>
            <person name="Andreopoulos W."/>
            <person name="Barry K."/>
            <person name="Beard J."/>
            <person name="Benny G.L."/>
            <person name="Blankenship S."/>
            <person name="Bonito G."/>
            <person name="Cuomo C."/>
            <person name="Desiro A."/>
            <person name="Gervers K.A."/>
            <person name="Hundley H."/>
            <person name="Kuo A."/>
            <person name="LaButti K."/>
            <person name="Lang B.F."/>
            <person name="Lipzen A."/>
            <person name="O'Donnell K."/>
            <person name="Pangilinan J."/>
            <person name="Reynolds N."/>
            <person name="Sandor L."/>
            <person name="Smith M.E."/>
            <person name="Tsang A."/>
            <person name="Grigoriev I.V."/>
            <person name="Stajich J.E."/>
            <person name="Spatafora J.W."/>
        </authorList>
    </citation>
    <scope>NUCLEOTIDE SEQUENCE</scope>
    <source>
        <strain evidence="2">RSA 2281</strain>
    </source>
</reference>
<dbReference type="Proteomes" id="UP001209540">
    <property type="component" value="Unassembled WGS sequence"/>
</dbReference>
<comment type="caution">
    <text evidence="2">The sequence shown here is derived from an EMBL/GenBank/DDBJ whole genome shotgun (WGS) entry which is preliminary data.</text>
</comment>
<reference evidence="2" key="2">
    <citation type="submission" date="2023-02" db="EMBL/GenBank/DDBJ databases">
        <authorList>
            <consortium name="DOE Joint Genome Institute"/>
            <person name="Mondo S.J."/>
            <person name="Chang Y."/>
            <person name="Wang Y."/>
            <person name="Ahrendt S."/>
            <person name="Andreopoulos W."/>
            <person name="Barry K."/>
            <person name="Beard J."/>
            <person name="Benny G.L."/>
            <person name="Blankenship S."/>
            <person name="Bonito G."/>
            <person name="Cuomo C."/>
            <person name="Desiro A."/>
            <person name="Gervers K.A."/>
            <person name="Hundley H."/>
            <person name="Kuo A."/>
            <person name="LaButti K."/>
            <person name="Lang B.F."/>
            <person name="Lipzen A."/>
            <person name="O'Donnell K."/>
            <person name="Pangilinan J."/>
            <person name="Reynolds N."/>
            <person name="Sandor L."/>
            <person name="Smith M.W."/>
            <person name="Tsang A."/>
            <person name="Grigoriev I.V."/>
            <person name="Stajich J.E."/>
            <person name="Spatafora J.W."/>
        </authorList>
    </citation>
    <scope>NUCLEOTIDE SEQUENCE</scope>
    <source>
        <strain evidence="2">RSA 2281</strain>
    </source>
</reference>
<evidence type="ECO:0000313" key="2">
    <source>
        <dbReference type="EMBL" id="KAI9276718.1"/>
    </source>
</evidence>
<sequence length="159" mass="18290">MMAKLFDYDIALLISVRHKEDLIVRLRSALLWQQLTTKLIESSFGGGLFNCVVVESDFNGELVIHYRNDNYAPATTVVENSSSSEPDLARAIKRPRMENQHEDINNNGNDDSENNSHQEKQHRCVIILDIRVGEQPQSKSYAEMMKETEEKRNKLIELL</sequence>
<feature type="compositionally biased region" description="Basic and acidic residues" evidence="1">
    <location>
        <begin position="92"/>
        <end position="104"/>
    </location>
</feature>